<gene>
    <name evidence="1" type="ORF">FQP86_05875</name>
</gene>
<proteinExistence type="predicted"/>
<evidence type="ECO:0000313" key="2">
    <source>
        <dbReference type="Proteomes" id="UP000319941"/>
    </source>
</evidence>
<dbReference type="Proteomes" id="UP000319941">
    <property type="component" value="Unassembled WGS sequence"/>
</dbReference>
<dbReference type="EMBL" id="VNFH01000003">
    <property type="protein sequence ID" value="TVU72045.1"/>
    <property type="molecule type" value="Genomic_DNA"/>
</dbReference>
<protein>
    <submittedName>
        <fullName evidence="1">CRISPR-associated DxTHG motif protein</fullName>
    </submittedName>
</protein>
<keyword evidence="2" id="KW-1185">Reference proteome</keyword>
<dbReference type="AlphaFoldDB" id="A0A558HSC3"/>
<accession>A0A558HSC3</accession>
<evidence type="ECO:0000313" key="1">
    <source>
        <dbReference type="EMBL" id="TVU72045.1"/>
    </source>
</evidence>
<comment type="caution">
    <text evidence="1">The sequence shown here is derived from an EMBL/GenBank/DDBJ whole genome shotgun (WGS) entry which is preliminary data.</text>
</comment>
<sequence length="33" mass="3635">MSQCDVRLTTGTFTRPEGIRYTPVMASVAIMMA</sequence>
<name>A0A558HSC3_9GAMM</name>
<reference evidence="1 2" key="1">
    <citation type="submission" date="2019-07" db="EMBL/GenBank/DDBJ databases">
        <title>Diversity of Bacteria from Kongsfjorden, Arctic.</title>
        <authorList>
            <person name="Yu Y."/>
        </authorList>
    </citation>
    <scope>NUCLEOTIDE SEQUENCE [LARGE SCALE GENOMIC DNA]</scope>
    <source>
        <strain evidence="1 2">SM1923</strain>
    </source>
</reference>
<organism evidence="1 2">
    <name type="scientific">Cobetia crustatorum</name>
    <dbReference type="NCBI Taxonomy" id="553385"/>
    <lineage>
        <taxon>Bacteria</taxon>
        <taxon>Pseudomonadati</taxon>
        <taxon>Pseudomonadota</taxon>
        <taxon>Gammaproteobacteria</taxon>
        <taxon>Oceanospirillales</taxon>
        <taxon>Halomonadaceae</taxon>
        <taxon>Cobetia</taxon>
    </lineage>
</organism>